<evidence type="ECO:0000256" key="4">
    <source>
        <dbReference type="PROSITE-ProRule" id="PRU00433"/>
    </source>
</evidence>
<gene>
    <name evidence="7" type="ORF">Q767_05720</name>
</gene>
<accession>V6SG22</accession>
<dbReference type="EMBL" id="JRLZ01000004">
    <property type="protein sequence ID" value="KGO96404.1"/>
    <property type="molecule type" value="Genomic_DNA"/>
</dbReference>
<dbReference type="GO" id="GO:0009055">
    <property type="term" value="F:electron transfer activity"/>
    <property type="evidence" value="ECO:0007669"/>
    <property type="project" value="InterPro"/>
</dbReference>
<dbReference type="eggNOG" id="COG2010">
    <property type="taxonomic scope" value="Bacteria"/>
</dbReference>
<dbReference type="STRING" id="1107311.Q767_05720"/>
<evidence type="ECO:0000256" key="3">
    <source>
        <dbReference type="ARBA" id="ARBA00023004"/>
    </source>
</evidence>
<reference evidence="8" key="1">
    <citation type="submission" date="2013-09" db="EMBL/GenBank/DDBJ databases">
        <authorList>
            <person name="Zeng Z."/>
            <person name="Chen C."/>
        </authorList>
    </citation>
    <scope>NUCLEOTIDE SEQUENCE [LARGE SCALE GENOMIC DNA]</scope>
    <source>
        <strain evidence="8">DK69</strain>
    </source>
</reference>
<dbReference type="Proteomes" id="UP000030149">
    <property type="component" value="Unassembled WGS sequence"/>
</dbReference>
<evidence type="ECO:0000256" key="1">
    <source>
        <dbReference type="ARBA" id="ARBA00022617"/>
    </source>
</evidence>
<feature type="domain" description="Cytochrome c" evidence="6">
    <location>
        <begin position="76"/>
        <end position="166"/>
    </location>
</feature>
<dbReference type="Pfam" id="PF00034">
    <property type="entry name" value="Cytochrom_C"/>
    <property type="match status" value="1"/>
</dbReference>
<dbReference type="RefSeq" id="WP_023573524.1">
    <property type="nucleotide sequence ID" value="NZ_AVCS01000009.1"/>
</dbReference>
<dbReference type="PROSITE" id="PS51257">
    <property type="entry name" value="PROKAR_LIPOPROTEIN"/>
    <property type="match status" value="1"/>
</dbReference>
<dbReference type="PROSITE" id="PS51007">
    <property type="entry name" value="CYTC"/>
    <property type="match status" value="1"/>
</dbReference>
<comment type="caution">
    <text evidence="7">The sequence shown here is derived from an EMBL/GenBank/DDBJ whole genome shotgun (WGS) entry which is preliminary data.</text>
</comment>
<evidence type="ECO:0000259" key="6">
    <source>
        <dbReference type="PROSITE" id="PS51007"/>
    </source>
</evidence>
<sequence>MKRLSSIFALTILLFVSCGKKESSGDDFSKPTTEAPSTEAPSSETSSAATDAEKYDPHRGEGKYDKVDLGAKLDQAMATEGEKVAGVKCTSCHKLTDEKLVGPGWKDVTTRRKPEWIMNFITNPDPMIDKDPAVQAQLEICLVRMPNQGLNDTEARNILEYMRKNDGVK</sequence>
<feature type="compositionally biased region" description="Low complexity" evidence="5">
    <location>
        <begin position="31"/>
        <end position="50"/>
    </location>
</feature>
<organism evidence="7 8">
    <name type="scientific">Flavobacterium enshiense DK69</name>
    <dbReference type="NCBI Taxonomy" id="1107311"/>
    <lineage>
        <taxon>Bacteria</taxon>
        <taxon>Pseudomonadati</taxon>
        <taxon>Bacteroidota</taxon>
        <taxon>Flavobacteriia</taxon>
        <taxon>Flavobacteriales</taxon>
        <taxon>Flavobacteriaceae</taxon>
        <taxon>Flavobacterium</taxon>
    </lineage>
</organism>
<keyword evidence="8" id="KW-1185">Reference proteome</keyword>
<name>V6SG22_9FLAO</name>
<proteinExistence type="predicted"/>
<evidence type="ECO:0000313" key="8">
    <source>
        <dbReference type="Proteomes" id="UP000030149"/>
    </source>
</evidence>
<dbReference type="SUPFAM" id="SSF46626">
    <property type="entry name" value="Cytochrome c"/>
    <property type="match status" value="1"/>
</dbReference>
<feature type="region of interest" description="Disordered" evidence="5">
    <location>
        <begin position="20"/>
        <end position="66"/>
    </location>
</feature>
<dbReference type="OrthoDB" id="955119at2"/>
<keyword evidence="3 4" id="KW-0408">Iron</keyword>
<dbReference type="Gene3D" id="1.10.760.10">
    <property type="entry name" value="Cytochrome c-like domain"/>
    <property type="match status" value="1"/>
</dbReference>
<dbReference type="PATRIC" id="fig|1107311.3.peg.1496"/>
<evidence type="ECO:0000256" key="5">
    <source>
        <dbReference type="SAM" id="MobiDB-lite"/>
    </source>
</evidence>
<reference evidence="7 8" key="2">
    <citation type="journal article" date="2015" name="Stand. Genomic Sci.">
        <title>High quality draft genomic sequence of Flavobacterium enshiense DK69(T) and comparison among Flavobacterium genomes.</title>
        <authorList>
            <person name="Zeng Z."/>
            <person name="Chen C."/>
            <person name="Du H."/>
            <person name="Wang G."/>
            <person name="Li M."/>
        </authorList>
    </citation>
    <scope>NUCLEOTIDE SEQUENCE [LARGE SCALE GENOMIC DNA]</scope>
    <source>
        <strain evidence="7 8">DK69</strain>
    </source>
</reference>
<evidence type="ECO:0000313" key="7">
    <source>
        <dbReference type="EMBL" id="KGO96404.1"/>
    </source>
</evidence>
<evidence type="ECO:0000256" key="2">
    <source>
        <dbReference type="ARBA" id="ARBA00022723"/>
    </source>
</evidence>
<keyword evidence="2 4" id="KW-0479">Metal-binding</keyword>
<protein>
    <submittedName>
        <fullName evidence="7">Cytochrome C</fullName>
    </submittedName>
</protein>
<dbReference type="AlphaFoldDB" id="V6SG22"/>
<feature type="compositionally biased region" description="Basic and acidic residues" evidence="5">
    <location>
        <begin position="20"/>
        <end position="29"/>
    </location>
</feature>
<dbReference type="GO" id="GO:0020037">
    <property type="term" value="F:heme binding"/>
    <property type="evidence" value="ECO:0007669"/>
    <property type="project" value="InterPro"/>
</dbReference>
<dbReference type="InterPro" id="IPR009056">
    <property type="entry name" value="Cyt_c-like_dom"/>
</dbReference>
<dbReference type="InterPro" id="IPR036909">
    <property type="entry name" value="Cyt_c-like_dom_sf"/>
</dbReference>
<dbReference type="GO" id="GO:0046872">
    <property type="term" value="F:metal ion binding"/>
    <property type="evidence" value="ECO:0007669"/>
    <property type="project" value="UniProtKB-KW"/>
</dbReference>
<feature type="compositionally biased region" description="Basic and acidic residues" evidence="5">
    <location>
        <begin position="51"/>
        <end position="66"/>
    </location>
</feature>
<keyword evidence="1 4" id="KW-0349">Heme</keyword>